<organism evidence="1 2">
    <name type="scientific">Methylorubrum populi</name>
    <dbReference type="NCBI Taxonomy" id="223967"/>
    <lineage>
        <taxon>Bacteria</taxon>
        <taxon>Pseudomonadati</taxon>
        <taxon>Pseudomonadota</taxon>
        <taxon>Alphaproteobacteria</taxon>
        <taxon>Hyphomicrobiales</taxon>
        <taxon>Methylobacteriaceae</taxon>
        <taxon>Methylorubrum</taxon>
    </lineage>
</organism>
<accession>A0A833JCJ6</accession>
<comment type="caution">
    <text evidence="1">The sequence shown here is derived from an EMBL/GenBank/DDBJ whole genome shotgun (WGS) entry which is preliminary data.</text>
</comment>
<proteinExistence type="predicted"/>
<protein>
    <submittedName>
        <fullName evidence="1">Uncharacterized protein</fullName>
    </submittedName>
</protein>
<reference evidence="1 2" key="1">
    <citation type="submission" date="2019-10" db="EMBL/GenBank/DDBJ databases">
        <title>Draft Genome Sequence of the Caffeine Degrading Methylotroph Methylorubrum populi PINKEL.</title>
        <authorList>
            <person name="Dawson S.C."/>
            <person name="Zhang X."/>
            <person name="Wright M.E."/>
            <person name="Sharma G."/>
            <person name="Langner J.T."/>
            <person name="Ditty J.L."/>
            <person name="Subuyuj G.A."/>
        </authorList>
    </citation>
    <scope>NUCLEOTIDE SEQUENCE [LARGE SCALE GENOMIC DNA]</scope>
    <source>
        <strain evidence="1 2">Pinkel</strain>
    </source>
</reference>
<dbReference type="AlphaFoldDB" id="A0A833JCJ6"/>
<sequence>MEDAELIWFASEFREGILDGGSSQMMCWAVSAPLAALLEMHGVETELVEADLGDCNHFYLRLPDGRVLDPTADQFNHLRVDPMPAVYLGPPADCHGIAPALPRHPMNAEGE</sequence>
<gene>
    <name evidence="1" type="ORF">F8B43_0092</name>
</gene>
<dbReference type="EMBL" id="WEKV01000001">
    <property type="protein sequence ID" value="KAB7788087.1"/>
    <property type="molecule type" value="Genomic_DNA"/>
</dbReference>
<name>A0A833JCJ6_9HYPH</name>
<dbReference type="Proteomes" id="UP000469949">
    <property type="component" value="Unassembled WGS sequence"/>
</dbReference>
<evidence type="ECO:0000313" key="1">
    <source>
        <dbReference type="EMBL" id="KAB7788087.1"/>
    </source>
</evidence>
<evidence type="ECO:0000313" key="2">
    <source>
        <dbReference type="Proteomes" id="UP000469949"/>
    </source>
</evidence>
<dbReference type="RefSeq" id="WP_152275607.1">
    <property type="nucleotide sequence ID" value="NZ_WEKV01000001.1"/>
</dbReference>